<feature type="signal peptide" evidence="2">
    <location>
        <begin position="1"/>
        <end position="19"/>
    </location>
</feature>
<dbReference type="InterPro" id="IPR011990">
    <property type="entry name" value="TPR-like_helical_dom_sf"/>
</dbReference>
<dbReference type="InterPro" id="IPR050767">
    <property type="entry name" value="Sel1_AlgK"/>
</dbReference>
<dbReference type="EMBL" id="BRYB01000546">
    <property type="protein sequence ID" value="GMI32355.1"/>
    <property type="molecule type" value="Genomic_DNA"/>
</dbReference>
<dbReference type="SUPFAM" id="SSF81901">
    <property type="entry name" value="HCP-like"/>
    <property type="match status" value="1"/>
</dbReference>
<organism evidence="3 4">
    <name type="scientific">Tetraparma gracilis</name>
    <dbReference type="NCBI Taxonomy" id="2962635"/>
    <lineage>
        <taxon>Eukaryota</taxon>
        <taxon>Sar</taxon>
        <taxon>Stramenopiles</taxon>
        <taxon>Ochrophyta</taxon>
        <taxon>Bolidophyceae</taxon>
        <taxon>Parmales</taxon>
        <taxon>Triparmaceae</taxon>
        <taxon>Tetraparma</taxon>
    </lineage>
</organism>
<name>A0ABQ6MTU7_9STRA</name>
<feature type="chain" id="PRO_5046889833" description="Sel1 repeat family protein" evidence="2">
    <location>
        <begin position="20"/>
        <end position="266"/>
    </location>
</feature>
<evidence type="ECO:0000256" key="2">
    <source>
        <dbReference type="SAM" id="SignalP"/>
    </source>
</evidence>
<comment type="similarity">
    <text evidence="1">Belongs to the sel-1 family.</text>
</comment>
<dbReference type="Proteomes" id="UP001165060">
    <property type="component" value="Unassembled WGS sequence"/>
</dbReference>
<dbReference type="Pfam" id="PF08238">
    <property type="entry name" value="Sel1"/>
    <property type="match status" value="3"/>
</dbReference>
<keyword evidence="4" id="KW-1185">Reference proteome</keyword>
<accession>A0ABQ6MTU7</accession>
<evidence type="ECO:0000313" key="3">
    <source>
        <dbReference type="EMBL" id="GMI32355.1"/>
    </source>
</evidence>
<gene>
    <name evidence="3" type="ORF">TeGR_g14810</name>
</gene>
<dbReference type="PANTHER" id="PTHR11102">
    <property type="entry name" value="SEL-1-LIKE PROTEIN"/>
    <property type="match status" value="1"/>
</dbReference>
<proteinExistence type="inferred from homology"/>
<dbReference type="SMART" id="SM00671">
    <property type="entry name" value="SEL1"/>
    <property type="match status" value="2"/>
</dbReference>
<sequence>MHRVARLAPFAAAASLVPATLLPSPTCDSPSRFSASLARHKQAESATRARWIKDEENWRKLPARAWPPAQPDEDALPACEAAAVAKCGGARDKECLDAEFLLATCRFFTGADPVKGFAGYKRNAEAGHLDSMVGVGVCLTENYIAPADAGMGEAEAVAHLRRAAELGSLQATFELGVLYYTGTSDSVPADERMAAACFEKAARQGHTAAQYMVADMITEGEGGLERDFVRALDLFYAAAEKGHRFSRQQFLACLDGRHKLCKLANR</sequence>
<protein>
    <recommendedName>
        <fullName evidence="5">Sel1 repeat family protein</fullName>
    </recommendedName>
</protein>
<evidence type="ECO:0000256" key="1">
    <source>
        <dbReference type="ARBA" id="ARBA00038101"/>
    </source>
</evidence>
<reference evidence="3 4" key="1">
    <citation type="journal article" date="2023" name="Commun. Biol.">
        <title>Genome analysis of Parmales, the sister group of diatoms, reveals the evolutionary specialization of diatoms from phago-mixotrophs to photoautotrophs.</title>
        <authorList>
            <person name="Ban H."/>
            <person name="Sato S."/>
            <person name="Yoshikawa S."/>
            <person name="Yamada K."/>
            <person name="Nakamura Y."/>
            <person name="Ichinomiya M."/>
            <person name="Sato N."/>
            <person name="Blanc-Mathieu R."/>
            <person name="Endo H."/>
            <person name="Kuwata A."/>
            <person name="Ogata H."/>
        </authorList>
    </citation>
    <scope>NUCLEOTIDE SEQUENCE [LARGE SCALE GENOMIC DNA]</scope>
</reference>
<dbReference type="PANTHER" id="PTHR11102:SF160">
    <property type="entry name" value="ERAD-ASSOCIATED E3 UBIQUITIN-PROTEIN LIGASE COMPONENT HRD3"/>
    <property type="match status" value="1"/>
</dbReference>
<dbReference type="Gene3D" id="1.25.40.10">
    <property type="entry name" value="Tetratricopeptide repeat domain"/>
    <property type="match status" value="1"/>
</dbReference>
<comment type="caution">
    <text evidence="3">The sequence shown here is derived from an EMBL/GenBank/DDBJ whole genome shotgun (WGS) entry which is preliminary data.</text>
</comment>
<dbReference type="InterPro" id="IPR006597">
    <property type="entry name" value="Sel1-like"/>
</dbReference>
<evidence type="ECO:0008006" key="5">
    <source>
        <dbReference type="Google" id="ProtNLM"/>
    </source>
</evidence>
<evidence type="ECO:0000313" key="4">
    <source>
        <dbReference type="Proteomes" id="UP001165060"/>
    </source>
</evidence>
<keyword evidence="2" id="KW-0732">Signal</keyword>